<dbReference type="EMBL" id="JAINUG010000240">
    <property type="protein sequence ID" value="KAJ8385847.1"/>
    <property type="molecule type" value="Genomic_DNA"/>
</dbReference>
<reference evidence="2" key="1">
    <citation type="journal article" date="2023" name="Science">
        <title>Genome structures resolve the early diversification of teleost fishes.</title>
        <authorList>
            <person name="Parey E."/>
            <person name="Louis A."/>
            <person name="Montfort J."/>
            <person name="Bouchez O."/>
            <person name="Roques C."/>
            <person name="Iampietro C."/>
            <person name="Lluch J."/>
            <person name="Castinel A."/>
            <person name="Donnadieu C."/>
            <person name="Desvignes T."/>
            <person name="Floi Bucao C."/>
            <person name="Jouanno E."/>
            <person name="Wen M."/>
            <person name="Mejri S."/>
            <person name="Dirks R."/>
            <person name="Jansen H."/>
            <person name="Henkel C."/>
            <person name="Chen W.J."/>
            <person name="Zahm M."/>
            <person name="Cabau C."/>
            <person name="Klopp C."/>
            <person name="Thompson A.W."/>
            <person name="Robinson-Rechavi M."/>
            <person name="Braasch I."/>
            <person name="Lecointre G."/>
            <person name="Bobe J."/>
            <person name="Postlethwait J.H."/>
            <person name="Berthelot C."/>
            <person name="Roest Crollius H."/>
            <person name="Guiguen Y."/>
        </authorList>
    </citation>
    <scope>NUCLEOTIDE SEQUENCE</scope>
    <source>
        <strain evidence="2">NC1722</strain>
    </source>
</reference>
<comment type="caution">
    <text evidence="2">The sequence shown here is derived from an EMBL/GenBank/DDBJ whole genome shotgun (WGS) entry which is preliminary data.</text>
</comment>
<feature type="region of interest" description="Disordered" evidence="1">
    <location>
        <begin position="1"/>
        <end position="30"/>
    </location>
</feature>
<name>A0AAD7RKK1_9TELE</name>
<proteinExistence type="predicted"/>
<evidence type="ECO:0000313" key="2">
    <source>
        <dbReference type="EMBL" id="KAJ8385847.1"/>
    </source>
</evidence>
<keyword evidence="3" id="KW-1185">Reference proteome</keyword>
<gene>
    <name evidence="2" type="ORF">AAFF_G00182030</name>
</gene>
<dbReference type="AlphaFoldDB" id="A0AAD7RKK1"/>
<accession>A0AAD7RKK1</accession>
<evidence type="ECO:0000256" key="1">
    <source>
        <dbReference type="SAM" id="MobiDB-lite"/>
    </source>
</evidence>
<dbReference type="Proteomes" id="UP001221898">
    <property type="component" value="Unassembled WGS sequence"/>
</dbReference>
<protein>
    <submittedName>
        <fullName evidence="2">Uncharacterized protein</fullName>
    </submittedName>
</protein>
<organism evidence="2 3">
    <name type="scientific">Aldrovandia affinis</name>
    <dbReference type="NCBI Taxonomy" id="143900"/>
    <lineage>
        <taxon>Eukaryota</taxon>
        <taxon>Metazoa</taxon>
        <taxon>Chordata</taxon>
        <taxon>Craniata</taxon>
        <taxon>Vertebrata</taxon>
        <taxon>Euteleostomi</taxon>
        <taxon>Actinopterygii</taxon>
        <taxon>Neopterygii</taxon>
        <taxon>Teleostei</taxon>
        <taxon>Notacanthiformes</taxon>
        <taxon>Halosauridae</taxon>
        <taxon>Aldrovandia</taxon>
    </lineage>
</organism>
<sequence length="98" mass="10601">MSTCMAEGEQRRPGRRGRGISAGPRGLRFYRPTPEQLIRDADSARPLLRNTGRAARTPRPLLHHRSSAAERSLIKAALPLGSGLGSTALRSLLTPPAH</sequence>
<evidence type="ECO:0000313" key="3">
    <source>
        <dbReference type="Proteomes" id="UP001221898"/>
    </source>
</evidence>
<feature type="region of interest" description="Disordered" evidence="1">
    <location>
        <begin position="41"/>
        <end position="60"/>
    </location>
</feature>